<feature type="transmembrane region" description="Helical" evidence="9">
    <location>
        <begin position="382"/>
        <end position="409"/>
    </location>
</feature>
<reference evidence="11" key="1">
    <citation type="submission" date="2018-09" db="EMBL/GenBank/DDBJ databases">
        <authorList>
            <person name="Zhu H."/>
        </authorList>
    </citation>
    <scope>NUCLEOTIDE SEQUENCE [LARGE SCALE GENOMIC DNA]</scope>
    <source>
        <strain evidence="11">K1W22B-1</strain>
    </source>
</reference>
<dbReference type="GO" id="GO:0005886">
    <property type="term" value="C:plasma membrane"/>
    <property type="evidence" value="ECO:0007669"/>
    <property type="project" value="UniProtKB-SubCell"/>
</dbReference>
<feature type="transmembrane region" description="Helical" evidence="9">
    <location>
        <begin position="143"/>
        <end position="164"/>
    </location>
</feature>
<evidence type="ECO:0000256" key="9">
    <source>
        <dbReference type="SAM" id="Phobius"/>
    </source>
</evidence>
<dbReference type="Pfam" id="PF01594">
    <property type="entry name" value="AI-2E_transport"/>
    <property type="match status" value="1"/>
</dbReference>
<keyword evidence="11" id="KW-1185">Reference proteome</keyword>
<feature type="compositionally biased region" description="Basic and acidic residues" evidence="8">
    <location>
        <begin position="27"/>
        <end position="43"/>
    </location>
</feature>
<dbReference type="EMBL" id="QYRP01000002">
    <property type="protein sequence ID" value="RJS45279.1"/>
    <property type="molecule type" value="Genomic_DNA"/>
</dbReference>
<evidence type="ECO:0000256" key="5">
    <source>
        <dbReference type="ARBA" id="ARBA00022692"/>
    </source>
</evidence>
<evidence type="ECO:0000256" key="7">
    <source>
        <dbReference type="ARBA" id="ARBA00023136"/>
    </source>
</evidence>
<keyword evidence="3" id="KW-0813">Transport</keyword>
<comment type="similarity">
    <text evidence="2">Belongs to the autoinducer-2 exporter (AI-2E) (TC 2.A.86) family.</text>
</comment>
<dbReference type="RefSeq" id="WP_120059180.1">
    <property type="nucleotide sequence ID" value="NZ_QYRP01000002.1"/>
</dbReference>
<evidence type="ECO:0000256" key="2">
    <source>
        <dbReference type="ARBA" id="ARBA00009773"/>
    </source>
</evidence>
<evidence type="ECO:0000313" key="11">
    <source>
        <dbReference type="Proteomes" id="UP000276542"/>
    </source>
</evidence>
<dbReference type="OrthoDB" id="9784366at2"/>
<protein>
    <submittedName>
        <fullName evidence="10">AI-2E family transporter</fullName>
    </submittedName>
</protein>
<keyword evidence="5 9" id="KW-0812">Transmembrane</keyword>
<accession>A0A3A5H3C2</accession>
<gene>
    <name evidence="10" type="ORF">D4739_02960</name>
</gene>
<evidence type="ECO:0000256" key="1">
    <source>
        <dbReference type="ARBA" id="ARBA00004651"/>
    </source>
</evidence>
<feature type="transmembrane region" description="Helical" evidence="9">
    <location>
        <begin position="107"/>
        <end position="131"/>
    </location>
</feature>
<proteinExistence type="inferred from homology"/>
<evidence type="ECO:0000256" key="8">
    <source>
        <dbReference type="SAM" id="MobiDB-lite"/>
    </source>
</evidence>
<organism evidence="10 11">
    <name type="scientific">Nocardioides cavernaquae</name>
    <dbReference type="NCBI Taxonomy" id="2321396"/>
    <lineage>
        <taxon>Bacteria</taxon>
        <taxon>Bacillati</taxon>
        <taxon>Actinomycetota</taxon>
        <taxon>Actinomycetes</taxon>
        <taxon>Propionibacteriales</taxon>
        <taxon>Nocardioidaceae</taxon>
        <taxon>Nocardioides</taxon>
    </lineage>
</organism>
<evidence type="ECO:0000256" key="4">
    <source>
        <dbReference type="ARBA" id="ARBA00022475"/>
    </source>
</evidence>
<feature type="transmembrane region" description="Helical" evidence="9">
    <location>
        <begin position="81"/>
        <end position="101"/>
    </location>
</feature>
<sequence length="438" mass="46173">MLSLVGNDAEGRDPVKDESAPTSAAEEPEHGHDAEETDDRRTERLTHLLAQQWSQLRSERRPEVEPFRTGPSNFSRAQVPWGLDLAAAWSWRLIIIAAAALGTGWVLSYFAVITLPLVVALLITALAAPVVRGLADIGVPRALSAGLVVVLGLATVIGLLTFVGNQVAQGASDLADQVVVGLGEIRRWLKDGPIDASDSQINDWIKSAQESITERSKSIEVAQLTEFGTAIGHVFAGFFIVLFSTFFFLSDGHRIWGWIVRVFPRAARENVDSSGRVAWISLTQFVRATVIVALVDAIGIMLGALALGLPLVLPIGVLVFLGAFVPMVGAAVAGLVATLVALVTVGPLQALIMLGVVIAVQQLEGHVLQPLVMGRFVSVHPLGVIVAIGCGVLVAGIAGALIAVPLAAVGNAVVTHLSRLNDPQYDAAVDAIESDQPA</sequence>
<feature type="transmembrane region" description="Helical" evidence="9">
    <location>
        <begin position="339"/>
        <end position="362"/>
    </location>
</feature>
<evidence type="ECO:0000256" key="6">
    <source>
        <dbReference type="ARBA" id="ARBA00022989"/>
    </source>
</evidence>
<keyword evidence="6 9" id="KW-1133">Transmembrane helix</keyword>
<feature type="transmembrane region" description="Helical" evidence="9">
    <location>
        <begin position="311"/>
        <end position="332"/>
    </location>
</feature>
<comment type="subcellular location">
    <subcellularLocation>
        <location evidence="1">Cell membrane</location>
        <topology evidence="1">Multi-pass membrane protein</topology>
    </subcellularLocation>
</comment>
<feature type="compositionally biased region" description="Basic and acidic residues" evidence="8">
    <location>
        <begin position="9"/>
        <end position="19"/>
    </location>
</feature>
<evidence type="ECO:0000313" key="10">
    <source>
        <dbReference type="EMBL" id="RJS45279.1"/>
    </source>
</evidence>
<dbReference type="InterPro" id="IPR002549">
    <property type="entry name" value="AI-2E-like"/>
</dbReference>
<keyword evidence="7 9" id="KW-0472">Membrane</keyword>
<keyword evidence="4" id="KW-1003">Cell membrane</keyword>
<feature type="transmembrane region" description="Helical" evidence="9">
    <location>
        <begin position="230"/>
        <end position="249"/>
    </location>
</feature>
<dbReference type="GO" id="GO:0055085">
    <property type="term" value="P:transmembrane transport"/>
    <property type="evidence" value="ECO:0007669"/>
    <property type="project" value="TreeGrafter"/>
</dbReference>
<feature type="region of interest" description="Disordered" evidence="8">
    <location>
        <begin position="1"/>
        <end position="43"/>
    </location>
</feature>
<dbReference type="PANTHER" id="PTHR21716:SF53">
    <property type="entry name" value="PERMEASE PERM-RELATED"/>
    <property type="match status" value="1"/>
</dbReference>
<name>A0A3A5H3C2_9ACTN</name>
<dbReference type="Proteomes" id="UP000276542">
    <property type="component" value="Unassembled WGS sequence"/>
</dbReference>
<comment type="caution">
    <text evidence="10">The sequence shown here is derived from an EMBL/GenBank/DDBJ whole genome shotgun (WGS) entry which is preliminary data.</text>
</comment>
<dbReference type="AlphaFoldDB" id="A0A3A5H3C2"/>
<feature type="transmembrane region" description="Helical" evidence="9">
    <location>
        <begin position="285"/>
        <end position="305"/>
    </location>
</feature>
<evidence type="ECO:0000256" key="3">
    <source>
        <dbReference type="ARBA" id="ARBA00022448"/>
    </source>
</evidence>
<dbReference type="PANTHER" id="PTHR21716">
    <property type="entry name" value="TRANSMEMBRANE PROTEIN"/>
    <property type="match status" value="1"/>
</dbReference>